<dbReference type="HOGENOM" id="CLU_2117711_0_0_9"/>
<name>A0A0B5AU48_9BACL</name>
<evidence type="ECO:0000313" key="1">
    <source>
        <dbReference type="EMBL" id="AJD91539.1"/>
    </source>
</evidence>
<organism evidence="1 2">
    <name type="scientific">Jeotgalibacillus malaysiensis</name>
    <dbReference type="NCBI Taxonomy" id="1508404"/>
    <lineage>
        <taxon>Bacteria</taxon>
        <taxon>Bacillati</taxon>
        <taxon>Bacillota</taxon>
        <taxon>Bacilli</taxon>
        <taxon>Bacillales</taxon>
        <taxon>Caryophanaceae</taxon>
        <taxon>Jeotgalibacillus</taxon>
    </lineage>
</organism>
<reference evidence="1 2" key="1">
    <citation type="submission" date="2014-08" db="EMBL/GenBank/DDBJ databases">
        <title>Complete genome of a marine bacteria Jeotgalibacillus malaysiensis.</title>
        <authorList>
            <person name="Yaakop A.S."/>
            <person name="Chan K.-G."/>
            <person name="Goh K.M."/>
        </authorList>
    </citation>
    <scope>NUCLEOTIDE SEQUENCE [LARGE SCALE GENOMIC DNA]</scope>
    <source>
        <strain evidence="1 2">D5</strain>
    </source>
</reference>
<accession>A0A0B5AU48</accession>
<dbReference type="Proteomes" id="UP000031449">
    <property type="component" value="Chromosome"/>
</dbReference>
<dbReference type="KEGG" id="jeo:JMA_22220"/>
<gene>
    <name evidence="1" type="ORF">JMA_22220</name>
</gene>
<evidence type="ECO:0000313" key="2">
    <source>
        <dbReference type="Proteomes" id="UP000031449"/>
    </source>
</evidence>
<proteinExistence type="predicted"/>
<dbReference type="STRING" id="1508404.JMA_22220"/>
<protein>
    <submittedName>
        <fullName evidence="1">Uncharacterized protein</fullName>
    </submittedName>
</protein>
<dbReference type="BioCyc" id="JESP1508404:G14D9-11477-MONOMER"/>
<sequence length="114" mass="13269">MEIVKAPVLKPFKNKEDKRKRYKKDDFFEGTEQRVQELQRLGYVGQYEVTDKKVDGTPLDGNVEEVKSAINADFSKEELEKFLVNEQQGKNRQGVQKHIEDLIAEKNEEKPEGE</sequence>
<keyword evidence="2" id="KW-1185">Reference proteome</keyword>
<dbReference type="EMBL" id="CP009416">
    <property type="protein sequence ID" value="AJD91539.1"/>
    <property type="molecule type" value="Genomic_DNA"/>
</dbReference>
<dbReference type="AlphaFoldDB" id="A0A0B5AU48"/>